<evidence type="ECO:0000256" key="2">
    <source>
        <dbReference type="ARBA" id="ARBA00022840"/>
    </source>
</evidence>
<organism evidence="4 5">
    <name type="scientific">Paractinoplanes aksuensis</name>
    <dbReference type="NCBI Taxonomy" id="2939490"/>
    <lineage>
        <taxon>Bacteria</taxon>
        <taxon>Bacillati</taxon>
        <taxon>Actinomycetota</taxon>
        <taxon>Actinomycetes</taxon>
        <taxon>Micromonosporales</taxon>
        <taxon>Micromonosporaceae</taxon>
        <taxon>Paractinoplanes</taxon>
    </lineage>
</organism>
<feature type="domain" description="Sigma-54 factor interaction" evidence="3">
    <location>
        <begin position="200"/>
        <end position="268"/>
    </location>
</feature>
<evidence type="ECO:0000313" key="4">
    <source>
        <dbReference type="EMBL" id="MCO8277072.1"/>
    </source>
</evidence>
<dbReference type="Proteomes" id="UP001523369">
    <property type="component" value="Unassembled WGS sequence"/>
</dbReference>
<keyword evidence="2" id="KW-0067">ATP-binding</keyword>
<sequence>MLFDSFPDLAVALGRRFDAERAQQVSRRATWVGAAQHGMQALSSQVVEDHIDDGPRVVRLGRRVHEPRAFLPGLAGSGGLWLRGCLQAKAAYASGEWLVLEGEAGVGKLAVLRAIHQHDHPGAHFAVADAATPGRAWLDDVRRELQGSGGALLIQHADRAAGALLETLCRLLEQARTASAAPWVALTLSPRHDSGELAGLLRFFASTVELPPLRYHPEDVQALVPFFLAKLVPDGRLECSPPALQMLSRSSWPGNIEQLWQVLRNIVQHCRSGAIQPRDLPPECRTVSRRLLSPGRPGPDRRRLVR</sequence>
<keyword evidence="1" id="KW-0547">Nucleotide-binding</keyword>
<reference evidence="4 5" key="1">
    <citation type="submission" date="2022-06" db="EMBL/GenBank/DDBJ databases">
        <title>New Species of the Genus Actinoplanes, ActinopZanes ferrugineus.</title>
        <authorList>
            <person name="Ding P."/>
        </authorList>
    </citation>
    <scope>NUCLEOTIDE SEQUENCE [LARGE SCALE GENOMIC DNA]</scope>
    <source>
        <strain evidence="4 5">TRM88003</strain>
    </source>
</reference>
<evidence type="ECO:0000259" key="3">
    <source>
        <dbReference type="PROSITE" id="PS50045"/>
    </source>
</evidence>
<dbReference type="Gene3D" id="3.40.50.300">
    <property type="entry name" value="P-loop containing nucleotide triphosphate hydrolases"/>
    <property type="match status" value="1"/>
</dbReference>
<dbReference type="InterPro" id="IPR027417">
    <property type="entry name" value="P-loop_NTPase"/>
</dbReference>
<gene>
    <name evidence="4" type="ORF">M1L60_41500</name>
</gene>
<evidence type="ECO:0000313" key="5">
    <source>
        <dbReference type="Proteomes" id="UP001523369"/>
    </source>
</evidence>
<keyword evidence="5" id="KW-1185">Reference proteome</keyword>
<dbReference type="Gene3D" id="1.10.8.60">
    <property type="match status" value="1"/>
</dbReference>
<dbReference type="PANTHER" id="PTHR32071">
    <property type="entry name" value="TRANSCRIPTIONAL REGULATORY PROTEIN"/>
    <property type="match status" value="1"/>
</dbReference>
<comment type="caution">
    <text evidence="4">The sequence shown here is derived from an EMBL/GenBank/DDBJ whole genome shotgun (WGS) entry which is preliminary data.</text>
</comment>
<dbReference type="EMBL" id="JAMYJR010000053">
    <property type="protein sequence ID" value="MCO8277072.1"/>
    <property type="molecule type" value="Genomic_DNA"/>
</dbReference>
<accession>A0ABT1E209</accession>
<evidence type="ECO:0000256" key="1">
    <source>
        <dbReference type="ARBA" id="ARBA00022741"/>
    </source>
</evidence>
<dbReference type="Pfam" id="PF25601">
    <property type="entry name" value="AAA_lid_14"/>
    <property type="match status" value="1"/>
</dbReference>
<protein>
    <recommendedName>
        <fullName evidence="3">Sigma-54 factor interaction domain-containing protein</fullName>
    </recommendedName>
</protein>
<dbReference type="SUPFAM" id="SSF52540">
    <property type="entry name" value="P-loop containing nucleoside triphosphate hydrolases"/>
    <property type="match status" value="1"/>
</dbReference>
<proteinExistence type="predicted"/>
<dbReference type="InterPro" id="IPR002078">
    <property type="entry name" value="Sigma_54_int"/>
</dbReference>
<dbReference type="InterPro" id="IPR058031">
    <property type="entry name" value="AAA_lid_NorR"/>
</dbReference>
<name>A0ABT1E209_9ACTN</name>
<dbReference type="PROSITE" id="PS50045">
    <property type="entry name" value="SIGMA54_INTERACT_4"/>
    <property type="match status" value="1"/>
</dbReference>
<dbReference type="RefSeq" id="WP_253243125.1">
    <property type="nucleotide sequence ID" value="NZ_JAMYJR010000053.1"/>
</dbReference>